<dbReference type="RefSeq" id="WP_377346467.1">
    <property type="nucleotide sequence ID" value="NZ_JBHLTP010000004.1"/>
</dbReference>
<dbReference type="EMBL" id="JBHLTP010000004">
    <property type="protein sequence ID" value="MFC0523288.1"/>
    <property type="molecule type" value="Genomic_DNA"/>
</dbReference>
<sequence length="135" mass="15947">MLVVLPTKEQLEDHLLDKMTNQDIASIYGLSFQKVIQLIKKYQLIPAKLRKDDHYIVYEHWLNGKVVYVGSGIWYRCRRYTNRRNPLHREVMASGKIQYQIVAEFEEVSLARAHESILIKKYKAMGQAIFNKQVH</sequence>
<reference evidence="1 2" key="1">
    <citation type="submission" date="2024-09" db="EMBL/GenBank/DDBJ databases">
        <authorList>
            <person name="Sun Q."/>
            <person name="Mori K."/>
        </authorList>
    </citation>
    <scope>NUCLEOTIDE SEQUENCE [LARGE SCALE GENOMIC DNA]</scope>
    <source>
        <strain evidence="1 2">NCAIM B.02529</strain>
    </source>
</reference>
<accession>A0ABV6LLY4</accession>
<protein>
    <recommendedName>
        <fullName evidence="3">GIY-YIG domain-containing protein</fullName>
    </recommendedName>
</protein>
<organism evidence="1 2">
    <name type="scientific">Pontibacillus salicampi</name>
    <dbReference type="NCBI Taxonomy" id="1449801"/>
    <lineage>
        <taxon>Bacteria</taxon>
        <taxon>Bacillati</taxon>
        <taxon>Bacillota</taxon>
        <taxon>Bacilli</taxon>
        <taxon>Bacillales</taxon>
        <taxon>Bacillaceae</taxon>
        <taxon>Pontibacillus</taxon>
    </lineage>
</organism>
<comment type="caution">
    <text evidence="1">The sequence shown here is derived from an EMBL/GenBank/DDBJ whole genome shotgun (WGS) entry which is preliminary data.</text>
</comment>
<keyword evidence="2" id="KW-1185">Reference proteome</keyword>
<dbReference type="Proteomes" id="UP001589836">
    <property type="component" value="Unassembled WGS sequence"/>
</dbReference>
<evidence type="ECO:0000313" key="1">
    <source>
        <dbReference type="EMBL" id="MFC0523288.1"/>
    </source>
</evidence>
<gene>
    <name evidence="1" type="ORF">ACFFGV_06795</name>
</gene>
<evidence type="ECO:0008006" key="3">
    <source>
        <dbReference type="Google" id="ProtNLM"/>
    </source>
</evidence>
<name>A0ABV6LLY4_9BACI</name>
<evidence type="ECO:0000313" key="2">
    <source>
        <dbReference type="Proteomes" id="UP001589836"/>
    </source>
</evidence>
<proteinExistence type="predicted"/>